<keyword evidence="6" id="KW-0274">FAD</keyword>
<feature type="binding site" evidence="5">
    <location>
        <position position="267"/>
    </location>
    <ligand>
        <name>FAD</name>
        <dbReference type="ChEBI" id="CHEBI:57692"/>
    </ligand>
</feature>
<dbReference type="EMBL" id="JAANER010000002">
    <property type="protein sequence ID" value="KAG9193451.1"/>
    <property type="molecule type" value="Genomic_DNA"/>
</dbReference>
<keyword evidence="3 6" id="KW-0560">Oxidoreductase</keyword>
<accession>A0AAD4IEU0</accession>
<reference evidence="9" key="1">
    <citation type="submission" date="2021-07" db="EMBL/GenBank/DDBJ databases">
        <title>Genome Resource of American Ginseng Black Spot Pathogen Alternaria panax.</title>
        <authorList>
            <person name="Qiu C."/>
            <person name="Wang W."/>
            <person name="Liu Z."/>
        </authorList>
    </citation>
    <scope>NUCLEOTIDE SEQUENCE</scope>
    <source>
        <strain evidence="9">BNCC115425</strain>
    </source>
</reference>
<comment type="caution">
    <text evidence="9">The sequence shown here is derived from an EMBL/GenBank/DDBJ whole genome shotgun (WGS) entry which is preliminary data.</text>
</comment>
<evidence type="ECO:0000256" key="2">
    <source>
        <dbReference type="ARBA" id="ARBA00005995"/>
    </source>
</evidence>
<gene>
    <name evidence="9" type="ORF">G6011_03486</name>
</gene>
<feature type="binding site" evidence="5">
    <location>
        <position position="373"/>
    </location>
    <ligand>
        <name>substrate</name>
    </ligand>
</feature>
<evidence type="ECO:0000256" key="7">
    <source>
        <dbReference type="SAM" id="SignalP"/>
    </source>
</evidence>
<evidence type="ECO:0000256" key="6">
    <source>
        <dbReference type="RuleBase" id="RU362067"/>
    </source>
</evidence>
<proteinExistence type="inferred from homology"/>
<feature type="domain" description="Amine oxidase" evidence="8">
    <location>
        <begin position="44"/>
        <end position="484"/>
    </location>
</feature>
<dbReference type="Pfam" id="PF01593">
    <property type="entry name" value="Amino_oxidase"/>
    <property type="match status" value="1"/>
</dbReference>
<dbReference type="InterPro" id="IPR050703">
    <property type="entry name" value="Flavin_MAO"/>
</dbReference>
<dbReference type="PANTHER" id="PTHR43563">
    <property type="entry name" value="AMINE OXIDASE"/>
    <property type="match status" value="1"/>
</dbReference>
<name>A0AAD4IEU0_9PLEO</name>
<comment type="similarity">
    <text evidence="2 6">Belongs to the flavin monoamine oxidase family.</text>
</comment>
<dbReference type="SUPFAM" id="SSF51905">
    <property type="entry name" value="FAD/NAD(P)-binding domain"/>
    <property type="match status" value="1"/>
</dbReference>
<sequence>MAFNFSLRVLFLVSSLHYIDGAVLNDRSDRPTEVDVVVVGGGYSGLMSAYDLHQSGLKTVVLEAKNRIGGKSRSIQLQSGPGIVELGATWINNKTQPEVFKLTQRFGLETLEQYTDGDSIVQGADGSVQRLPQEGGASDNDSTPLAETIFLGLLNKTIEETNIRRFNEFPEEKDVSFAQWIAGLGLWKDTHVQGLASTLTTIVGREPDEIGAHYFFDYVKSGNGLVSLLTEGRDGAQSLLIAEGTTAIATRLANALEPDSVYVDTPVTKIEEHDGISIVTTATNHTFKARKVVLAITQHLYSDIEFSPPLPCEKNLVAARTRPGNYAKVILSYTDPWWRHAGLVGKFTSFIGPIRYSWETSNPKLSQYSLALFVSGDTATCWDALTEEDQRSAIVEHLAELVGADLADKARDVLEYNFVQWTKEDYIRGAPTSTLGPFMLRKFGKSMREAAGNVHFASTELAYEWKGYLEGAITSGQRAADEVIHALNV</sequence>
<comment type="catalytic activity">
    <reaction evidence="4">
        <text>a secondary aliphatic amine + O2 + H2O = a primary amine + an aldehyde + H2O2</text>
        <dbReference type="Rhea" id="RHEA:26414"/>
        <dbReference type="ChEBI" id="CHEBI:15377"/>
        <dbReference type="ChEBI" id="CHEBI:15379"/>
        <dbReference type="ChEBI" id="CHEBI:16240"/>
        <dbReference type="ChEBI" id="CHEBI:17478"/>
        <dbReference type="ChEBI" id="CHEBI:58855"/>
        <dbReference type="ChEBI" id="CHEBI:65296"/>
        <dbReference type="EC" id="1.4.3.4"/>
    </reaction>
</comment>
<evidence type="ECO:0000256" key="1">
    <source>
        <dbReference type="ARBA" id="ARBA00001974"/>
    </source>
</evidence>
<keyword evidence="10" id="KW-1185">Reference proteome</keyword>
<keyword evidence="7" id="KW-0732">Signal</keyword>
<feature type="signal peptide" evidence="7">
    <location>
        <begin position="1"/>
        <end position="21"/>
    </location>
</feature>
<keyword evidence="6" id="KW-0285">Flavoprotein</keyword>
<feature type="binding site" evidence="5">
    <location>
        <begin position="63"/>
        <end position="64"/>
    </location>
    <ligand>
        <name>FAD</name>
        <dbReference type="ChEBI" id="CHEBI:57692"/>
    </ligand>
</feature>
<dbReference type="PRINTS" id="PR00757">
    <property type="entry name" value="AMINEOXDASEF"/>
</dbReference>
<evidence type="ECO:0000256" key="4">
    <source>
        <dbReference type="ARBA" id="ARBA00048448"/>
    </source>
</evidence>
<dbReference type="GO" id="GO:0097621">
    <property type="term" value="F:monoamine oxidase activity"/>
    <property type="evidence" value="ECO:0007669"/>
    <property type="project" value="UniProtKB-EC"/>
</dbReference>
<dbReference type="Gene3D" id="1.10.405.10">
    <property type="entry name" value="Guanine Nucleotide Dissociation Inhibitor, domain 1"/>
    <property type="match status" value="1"/>
</dbReference>
<feature type="binding site" evidence="5">
    <location>
        <position position="460"/>
    </location>
    <ligand>
        <name>FAD</name>
        <dbReference type="ChEBI" id="CHEBI:57692"/>
    </ligand>
</feature>
<protein>
    <recommendedName>
        <fullName evidence="6">Amine oxidase</fullName>
        <ecNumber evidence="6">1.4.3.-</ecNumber>
    </recommendedName>
</protein>
<organism evidence="9 10">
    <name type="scientific">Alternaria panax</name>
    <dbReference type="NCBI Taxonomy" id="48097"/>
    <lineage>
        <taxon>Eukaryota</taxon>
        <taxon>Fungi</taxon>
        <taxon>Dikarya</taxon>
        <taxon>Ascomycota</taxon>
        <taxon>Pezizomycotina</taxon>
        <taxon>Dothideomycetes</taxon>
        <taxon>Pleosporomycetidae</taxon>
        <taxon>Pleosporales</taxon>
        <taxon>Pleosporineae</taxon>
        <taxon>Pleosporaceae</taxon>
        <taxon>Alternaria</taxon>
        <taxon>Alternaria sect. Panax</taxon>
    </lineage>
</organism>
<dbReference type="Gene3D" id="3.90.660.10">
    <property type="match status" value="1"/>
</dbReference>
<feature type="chain" id="PRO_5042178435" description="Amine oxidase" evidence="7">
    <location>
        <begin position="22"/>
        <end position="489"/>
    </location>
</feature>
<feature type="binding site" evidence="5">
    <location>
        <position position="44"/>
    </location>
    <ligand>
        <name>FAD</name>
        <dbReference type="ChEBI" id="CHEBI:57692"/>
    </ligand>
</feature>
<dbReference type="InterPro" id="IPR001613">
    <property type="entry name" value="Flavin_amine_oxidase"/>
</dbReference>
<evidence type="ECO:0000256" key="3">
    <source>
        <dbReference type="ARBA" id="ARBA00023002"/>
    </source>
</evidence>
<evidence type="ECO:0000313" key="9">
    <source>
        <dbReference type="EMBL" id="KAG9193451.1"/>
    </source>
</evidence>
<dbReference type="SUPFAM" id="SSF54373">
    <property type="entry name" value="FAD-linked reductases, C-terminal domain"/>
    <property type="match status" value="1"/>
</dbReference>
<dbReference type="AlphaFoldDB" id="A0AAD4IEU0"/>
<dbReference type="PANTHER" id="PTHR43563:SF14">
    <property type="entry name" value="AMINE OXIDASE"/>
    <property type="match status" value="1"/>
</dbReference>
<dbReference type="EC" id="1.4.3.-" evidence="6"/>
<evidence type="ECO:0000259" key="8">
    <source>
        <dbReference type="Pfam" id="PF01593"/>
    </source>
</evidence>
<dbReference type="Gene3D" id="3.50.50.60">
    <property type="entry name" value="FAD/NAD(P)-binding domain"/>
    <property type="match status" value="1"/>
</dbReference>
<evidence type="ECO:0000313" key="10">
    <source>
        <dbReference type="Proteomes" id="UP001199106"/>
    </source>
</evidence>
<dbReference type="InterPro" id="IPR036188">
    <property type="entry name" value="FAD/NAD-bd_sf"/>
</dbReference>
<evidence type="ECO:0000256" key="5">
    <source>
        <dbReference type="PIRSR" id="PIRSR601613-1"/>
    </source>
</evidence>
<dbReference type="Proteomes" id="UP001199106">
    <property type="component" value="Unassembled WGS sequence"/>
</dbReference>
<dbReference type="InterPro" id="IPR002937">
    <property type="entry name" value="Amino_oxidase"/>
</dbReference>
<comment type="cofactor">
    <cofactor evidence="1 6">
        <name>FAD</name>
        <dbReference type="ChEBI" id="CHEBI:57692"/>
    </cofactor>
</comment>